<dbReference type="EMBL" id="CP144700">
    <property type="protein sequence ID" value="WVZ25356.1"/>
    <property type="molecule type" value="Genomic_DNA"/>
</dbReference>
<accession>A0AAQ3PCK4</accession>
<evidence type="ECO:0000256" key="1">
    <source>
        <dbReference type="SAM" id="MobiDB-lite"/>
    </source>
</evidence>
<dbReference type="Proteomes" id="UP001374535">
    <property type="component" value="Chromosome 1"/>
</dbReference>
<evidence type="ECO:0000313" key="2">
    <source>
        <dbReference type="EMBL" id="WVZ25356.1"/>
    </source>
</evidence>
<feature type="non-terminal residue" evidence="2">
    <location>
        <position position="1"/>
    </location>
</feature>
<dbReference type="AlphaFoldDB" id="A0AAQ3PCK4"/>
<sequence>TRTPIVEFPDSYQEGIDKGENSSRSRLAHPGNTARTRALHPFTAAVMDERMLEKMLPKLEKYDGSGDPNEHLRLFVDAMTIYSPNENFQQLVHLDHRVSLLLLP</sequence>
<name>A0AAQ3PCK4_VIGMU</name>
<gene>
    <name evidence="2" type="ORF">V8G54_003900</name>
</gene>
<evidence type="ECO:0000313" key="3">
    <source>
        <dbReference type="Proteomes" id="UP001374535"/>
    </source>
</evidence>
<proteinExistence type="predicted"/>
<feature type="region of interest" description="Disordered" evidence="1">
    <location>
        <begin position="1"/>
        <end position="35"/>
    </location>
</feature>
<reference evidence="2 3" key="1">
    <citation type="journal article" date="2023" name="Life. Sci Alliance">
        <title>Evolutionary insights into 3D genome organization and epigenetic landscape of Vigna mungo.</title>
        <authorList>
            <person name="Junaid A."/>
            <person name="Singh B."/>
            <person name="Bhatia S."/>
        </authorList>
    </citation>
    <scope>NUCLEOTIDE SEQUENCE [LARGE SCALE GENOMIC DNA]</scope>
    <source>
        <strain evidence="2">Urdbean</strain>
    </source>
</reference>
<organism evidence="2 3">
    <name type="scientific">Vigna mungo</name>
    <name type="common">Black gram</name>
    <name type="synonym">Phaseolus mungo</name>
    <dbReference type="NCBI Taxonomy" id="3915"/>
    <lineage>
        <taxon>Eukaryota</taxon>
        <taxon>Viridiplantae</taxon>
        <taxon>Streptophyta</taxon>
        <taxon>Embryophyta</taxon>
        <taxon>Tracheophyta</taxon>
        <taxon>Spermatophyta</taxon>
        <taxon>Magnoliopsida</taxon>
        <taxon>eudicotyledons</taxon>
        <taxon>Gunneridae</taxon>
        <taxon>Pentapetalae</taxon>
        <taxon>rosids</taxon>
        <taxon>fabids</taxon>
        <taxon>Fabales</taxon>
        <taxon>Fabaceae</taxon>
        <taxon>Papilionoideae</taxon>
        <taxon>50 kb inversion clade</taxon>
        <taxon>NPAAA clade</taxon>
        <taxon>indigoferoid/millettioid clade</taxon>
        <taxon>Phaseoleae</taxon>
        <taxon>Vigna</taxon>
    </lineage>
</organism>
<keyword evidence="3" id="KW-1185">Reference proteome</keyword>
<protein>
    <submittedName>
        <fullName evidence="2">Uncharacterized protein</fullName>
    </submittedName>
</protein>